<evidence type="ECO:0000313" key="1">
    <source>
        <dbReference type="EMBL" id="CAG6707700.1"/>
    </source>
</evidence>
<proteinExistence type="predicted"/>
<accession>A0A8D8UMW0</accession>
<sequence length="100" mass="11297">MKRPQKPTPKYPPGVPPPCGSRRFTLLAVENSKSVMKKIRLFFRSAARLAVWVPKMDSVHIGSIESTGHETSTKTHTKVSARCNPSLWLPTFHVLNYRNP</sequence>
<dbReference type="EMBL" id="HBUF01344419">
    <property type="protein sequence ID" value="CAG6707697.1"/>
    <property type="molecule type" value="Transcribed_RNA"/>
</dbReference>
<organism evidence="1">
    <name type="scientific">Cacopsylla melanoneura</name>
    <dbReference type="NCBI Taxonomy" id="428564"/>
    <lineage>
        <taxon>Eukaryota</taxon>
        <taxon>Metazoa</taxon>
        <taxon>Ecdysozoa</taxon>
        <taxon>Arthropoda</taxon>
        <taxon>Hexapoda</taxon>
        <taxon>Insecta</taxon>
        <taxon>Pterygota</taxon>
        <taxon>Neoptera</taxon>
        <taxon>Paraneoptera</taxon>
        <taxon>Hemiptera</taxon>
        <taxon>Sternorrhyncha</taxon>
        <taxon>Psylloidea</taxon>
        <taxon>Psyllidae</taxon>
        <taxon>Psyllinae</taxon>
        <taxon>Cacopsylla</taxon>
    </lineage>
</organism>
<dbReference type="AlphaFoldDB" id="A0A8D8UMW0"/>
<reference evidence="1" key="1">
    <citation type="submission" date="2021-05" db="EMBL/GenBank/DDBJ databases">
        <authorList>
            <person name="Alioto T."/>
            <person name="Alioto T."/>
            <person name="Gomez Garrido J."/>
        </authorList>
    </citation>
    <scope>NUCLEOTIDE SEQUENCE</scope>
</reference>
<dbReference type="EMBL" id="HBUF01344420">
    <property type="protein sequence ID" value="CAG6707700.1"/>
    <property type="molecule type" value="Transcribed_RNA"/>
</dbReference>
<name>A0A8D8UMW0_9HEMI</name>
<protein>
    <submittedName>
        <fullName evidence="1">Uncharacterized protein</fullName>
    </submittedName>
</protein>